<dbReference type="EMBL" id="KK700637">
    <property type="protein sequence ID" value="KFQ27055.1"/>
    <property type="molecule type" value="Genomic_DNA"/>
</dbReference>
<dbReference type="AlphaFoldDB" id="A0A091QHM3"/>
<feature type="non-terminal residue" evidence="1">
    <location>
        <position position="42"/>
    </location>
</feature>
<feature type="non-terminal residue" evidence="1">
    <location>
        <position position="1"/>
    </location>
</feature>
<protein>
    <submittedName>
        <fullName evidence="1">Riboflavin kinase</fullName>
    </submittedName>
</protein>
<evidence type="ECO:0000313" key="1">
    <source>
        <dbReference type="EMBL" id="KFQ27055.1"/>
    </source>
</evidence>
<accession>A0A091QHM3</accession>
<keyword evidence="2" id="KW-1185">Reference proteome</keyword>
<name>A0A091QHM3_MERNU</name>
<reference evidence="1 2" key="1">
    <citation type="submission" date="2014-04" db="EMBL/GenBank/DDBJ databases">
        <title>Genome evolution of avian class.</title>
        <authorList>
            <person name="Zhang G."/>
            <person name="Li C."/>
        </authorList>
    </citation>
    <scope>NUCLEOTIDE SEQUENCE [LARGE SCALE GENOMIC DNA]</scope>
    <source>
        <strain evidence="1">BGI_N331</strain>
    </source>
</reference>
<dbReference type="GO" id="GO:0016301">
    <property type="term" value="F:kinase activity"/>
    <property type="evidence" value="ECO:0007669"/>
    <property type="project" value="UniProtKB-KW"/>
</dbReference>
<organism evidence="1 2">
    <name type="scientific">Merops nubicus</name>
    <name type="common">Northern carmine bee-eater</name>
    <dbReference type="NCBI Taxonomy" id="57421"/>
    <lineage>
        <taxon>Eukaryota</taxon>
        <taxon>Metazoa</taxon>
        <taxon>Chordata</taxon>
        <taxon>Craniata</taxon>
        <taxon>Vertebrata</taxon>
        <taxon>Euteleostomi</taxon>
        <taxon>Archelosauria</taxon>
        <taxon>Archosauria</taxon>
        <taxon>Dinosauria</taxon>
        <taxon>Saurischia</taxon>
        <taxon>Theropoda</taxon>
        <taxon>Coelurosauria</taxon>
        <taxon>Aves</taxon>
        <taxon>Neognathae</taxon>
        <taxon>Neoaves</taxon>
        <taxon>Telluraves</taxon>
        <taxon>Coraciimorphae</taxon>
        <taxon>Coraciiformes</taxon>
        <taxon>Meropidae</taxon>
        <taxon>Merops</taxon>
    </lineage>
</organism>
<keyword evidence="1" id="KW-0418">Kinase</keyword>
<evidence type="ECO:0000313" key="2">
    <source>
        <dbReference type="Proteomes" id="UP000052967"/>
    </source>
</evidence>
<dbReference type="Proteomes" id="UP000052967">
    <property type="component" value="Unassembled WGS sequence"/>
</dbReference>
<sequence>FTFAEALILAIQEDTEEAKRQLGLPEHLKLKEDNCFHLPEGK</sequence>
<keyword evidence="1" id="KW-0808">Transferase</keyword>
<gene>
    <name evidence="1" type="ORF">N331_02832</name>
</gene>
<proteinExistence type="predicted"/>